<dbReference type="RefSeq" id="WP_182297889.1">
    <property type="nucleotide sequence ID" value="NZ_CP059851.1"/>
</dbReference>
<sequence length="84" mass="9616">MGQILIRQIDDADLDRLRTRAKAQRTSVEALAREAIRREARLTATEKRALVSEMWAATDALKIEGVRQTPAWELIREGRDADDR</sequence>
<dbReference type="EMBL" id="CP059851">
    <property type="protein sequence ID" value="QMW24066.1"/>
    <property type="molecule type" value="Genomic_DNA"/>
</dbReference>
<organism evidence="1 2">
    <name type="scientific">Sandaracinobacteroides saxicola</name>
    <dbReference type="NCBI Taxonomy" id="2759707"/>
    <lineage>
        <taxon>Bacteria</taxon>
        <taxon>Pseudomonadati</taxon>
        <taxon>Pseudomonadota</taxon>
        <taxon>Alphaproteobacteria</taxon>
        <taxon>Sphingomonadales</taxon>
        <taxon>Sphingosinicellaceae</taxon>
        <taxon>Sandaracinobacteroides</taxon>
    </lineage>
</organism>
<keyword evidence="2" id="KW-1185">Reference proteome</keyword>
<gene>
    <name evidence="1" type="ORF">H3309_06285</name>
</gene>
<name>A0A7G5IL24_9SPHN</name>
<dbReference type="AlphaFoldDB" id="A0A7G5IL24"/>
<evidence type="ECO:0000313" key="1">
    <source>
        <dbReference type="EMBL" id="QMW24066.1"/>
    </source>
</evidence>
<dbReference type="Proteomes" id="UP000515292">
    <property type="component" value="Chromosome"/>
</dbReference>
<protein>
    <submittedName>
        <fullName evidence="1">Uncharacterized protein</fullName>
    </submittedName>
</protein>
<proteinExistence type="predicted"/>
<dbReference type="SUPFAM" id="SSF47598">
    <property type="entry name" value="Ribbon-helix-helix"/>
    <property type="match status" value="1"/>
</dbReference>
<dbReference type="InterPro" id="IPR010985">
    <property type="entry name" value="Ribbon_hlx_hlx"/>
</dbReference>
<dbReference type="KEGG" id="sand:H3309_06285"/>
<evidence type="ECO:0000313" key="2">
    <source>
        <dbReference type="Proteomes" id="UP000515292"/>
    </source>
</evidence>
<reference evidence="1 2" key="1">
    <citation type="submission" date="2020-07" db="EMBL/GenBank/DDBJ databases">
        <title>Complete genome sequence for Sandaracinobacter sp. M6.</title>
        <authorList>
            <person name="Tang Y."/>
            <person name="Liu Q."/>
            <person name="Guo Z."/>
            <person name="Lei P."/>
            <person name="Huang B."/>
        </authorList>
    </citation>
    <scope>NUCLEOTIDE SEQUENCE [LARGE SCALE GENOMIC DNA]</scope>
    <source>
        <strain evidence="1 2">M6</strain>
    </source>
</reference>
<dbReference type="GO" id="GO:0006355">
    <property type="term" value="P:regulation of DNA-templated transcription"/>
    <property type="evidence" value="ECO:0007669"/>
    <property type="project" value="InterPro"/>
</dbReference>
<accession>A0A7G5IL24</accession>